<name>A0AAW1UUR5_9CUCU</name>
<evidence type="ECO:0000256" key="1">
    <source>
        <dbReference type="SAM" id="MobiDB-lite"/>
    </source>
</evidence>
<protein>
    <submittedName>
        <fullName evidence="2">Uncharacterized protein</fullName>
    </submittedName>
</protein>
<reference evidence="2 3" key="1">
    <citation type="submission" date="2023-03" db="EMBL/GenBank/DDBJ databases">
        <title>Genome insight into feeding habits of ladybird beetles.</title>
        <authorList>
            <person name="Li H.-S."/>
            <person name="Huang Y.-H."/>
            <person name="Pang H."/>
        </authorList>
    </citation>
    <scope>NUCLEOTIDE SEQUENCE [LARGE SCALE GENOMIC DNA]</scope>
    <source>
        <strain evidence="2">SYSU_2023b</strain>
        <tissue evidence="2">Whole body</tissue>
    </source>
</reference>
<gene>
    <name evidence="2" type="ORF">WA026_021059</name>
</gene>
<feature type="compositionally biased region" description="Low complexity" evidence="1">
    <location>
        <begin position="109"/>
        <end position="128"/>
    </location>
</feature>
<dbReference type="AlphaFoldDB" id="A0AAW1UUR5"/>
<sequence length="145" mass="16833">MSTGKTRLGHINIRSLMPKFQDFKHFIDSEDFDFVGVTKLCVKTGRQEGVALFIRDCYRFTRIENEYTKNENFEQVWVKINLELVRIQGKIPDLRSFLFPRPFSRPSSLIASDSADSSLQQTRLQQQTRLEHGQKPHPPGESIGY</sequence>
<evidence type="ECO:0000313" key="2">
    <source>
        <dbReference type="EMBL" id="KAK9887216.1"/>
    </source>
</evidence>
<dbReference type="EMBL" id="JARQZJ010000106">
    <property type="protein sequence ID" value="KAK9887216.1"/>
    <property type="molecule type" value="Genomic_DNA"/>
</dbReference>
<keyword evidence="3" id="KW-1185">Reference proteome</keyword>
<feature type="region of interest" description="Disordered" evidence="1">
    <location>
        <begin position="109"/>
        <end position="145"/>
    </location>
</feature>
<proteinExistence type="predicted"/>
<dbReference type="Proteomes" id="UP001431783">
    <property type="component" value="Unassembled WGS sequence"/>
</dbReference>
<organism evidence="2 3">
    <name type="scientific">Henosepilachna vigintioctopunctata</name>
    <dbReference type="NCBI Taxonomy" id="420089"/>
    <lineage>
        <taxon>Eukaryota</taxon>
        <taxon>Metazoa</taxon>
        <taxon>Ecdysozoa</taxon>
        <taxon>Arthropoda</taxon>
        <taxon>Hexapoda</taxon>
        <taxon>Insecta</taxon>
        <taxon>Pterygota</taxon>
        <taxon>Neoptera</taxon>
        <taxon>Endopterygota</taxon>
        <taxon>Coleoptera</taxon>
        <taxon>Polyphaga</taxon>
        <taxon>Cucujiformia</taxon>
        <taxon>Coccinelloidea</taxon>
        <taxon>Coccinellidae</taxon>
        <taxon>Epilachninae</taxon>
        <taxon>Epilachnini</taxon>
        <taxon>Henosepilachna</taxon>
    </lineage>
</organism>
<comment type="caution">
    <text evidence="2">The sequence shown here is derived from an EMBL/GenBank/DDBJ whole genome shotgun (WGS) entry which is preliminary data.</text>
</comment>
<accession>A0AAW1UUR5</accession>
<evidence type="ECO:0000313" key="3">
    <source>
        <dbReference type="Proteomes" id="UP001431783"/>
    </source>
</evidence>